<dbReference type="SUPFAM" id="SSF51735">
    <property type="entry name" value="NAD(P)-binding Rossmann-fold domains"/>
    <property type="match status" value="1"/>
</dbReference>
<dbReference type="Gene3D" id="3.40.50.720">
    <property type="entry name" value="NAD(P)-binding Rossmann-like Domain"/>
    <property type="match status" value="1"/>
</dbReference>
<sequence>MIDLANHANSNLSLSSSQTLLGHLDLSCRTGQRKCSSPATVVSWATPSTARSFPWVGAARVRGIHASDTFPADFIATNLKMQTNIIDAALRAYGGSVRKLLFLLLLPLPQVFAPADTGVGAALRPIEPTNEWYAVANIASIKMCQAYRIQHGLDAICAVPTNLYGPHDNFHPENSHVLPELLRRFHEAKASGAKQVVVWGTGAPVREFLHVNDLAVALLFLMDRYSGVEREGGEHKGGGGDGEGGGGIQGGAGVGRHETGRHAAEARRPLKADGGGVEAQGLSQGRAGGELQVVLGDCGGADGVDDPCTRLARVLCSSLDPWTLL</sequence>
<dbReference type="Gene3D" id="3.90.25.10">
    <property type="entry name" value="UDP-galactose 4-epimerase, domain 1"/>
    <property type="match status" value="1"/>
</dbReference>
<keyword evidence="4" id="KW-1185">Reference proteome</keyword>
<feature type="compositionally biased region" description="Gly residues" evidence="1">
    <location>
        <begin position="239"/>
        <end position="254"/>
    </location>
</feature>
<evidence type="ECO:0000313" key="4">
    <source>
        <dbReference type="Proteomes" id="UP001055439"/>
    </source>
</evidence>
<dbReference type="PANTHER" id="PTHR43238">
    <property type="entry name" value="GDP-L-FUCOSE SYNTHASE"/>
    <property type="match status" value="1"/>
</dbReference>
<reference evidence="3" key="1">
    <citation type="submission" date="2022-05" db="EMBL/GenBank/DDBJ databases">
        <title>The Musa troglodytarum L. genome provides insights into the mechanism of non-climacteric behaviour and enrichment of carotenoids.</title>
        <authorList>
            <person name="Wang J."/>
        </authorList>
    </citation>
    <scope>NUCLEOTIDE SEQUENCE</scope>
    <source>
        <tissue evidence="3">Leaf</tissue>
    </source>
</reference>
<feature type="domain" description="NAD-dependent epimerase/dehydratase" evidence="2">
    <location>
        <begin position="58"/>
        <end position="227"/>
    </location>
</feature>
<dbReference type="InterPro" id="IPR036291">
    <property type="entry name" value="NAD(P)-bd_dom_sf"/>
</dbReference>
<protein>
    <recommendedName>
        <fullName evidence="2">NAD-dependent epimerase/dehydratase domain-containing protein</fullName>
    </recommendedName>
</protein>
<dbReference type="Pfam" id="PF01370">
    <property type="entry name" value="Epimerase"/>
    <property type="match status" value="1"/>
</dbReference>
<dbReference type="PANTHER" id="PTHR43238:SF1">
    <property type="entry name" value="GDP-L-FUCOSE SYNTHASE"/>
    <property type="match status" value="1"/>
</dbReference>
<evidence type="ECO:0000313" key="3">
    <source>
        <dbReference type="EMBL" id="URE46074.1"/>
    </source>
</evidence>
<evidence type="ECO:0000256" key="1">
    <source>
        <dbReference type="SAM" id="MobiDB-lite"/>
    </source>
</evidence>
<dbReference type="InterPro" id="IPR001509">
    <property type="entry name" value="Epimerase_deHydtase"/>
</dbReference>
<feature type="region of interest" description="Disordered" evidence="1">
    <location>
        <begin position="230"/>
        <end position="282"/>
    </location>
</feature>
<dbReference type="OrthoDB" id="202470at2759"/>
<evidence type="ECO:0000259" key="2">
    <source>
        <dbReference type="Pfam" id="PF01370"/>
    </source>
</evidence>
<proteinExistence type="predicted"/>
<gene>
    <name evidence="3" type="ORF">MUK42_13816</name>
</gene>
<feature type="compositionally biased region" description="Basic and acidic residues" evidence="1">
    <location>
        <begin position="255"/>
        <end position="271"/>
    </location>
</feature>
<name>A0A9E7ICU4_9LILI</name>
<dbReference type="GO" id="GO:0050577">
    <property type="term" value="F:GDP-L-fucose synthase activity"/>
    <property type="evidence" value="ECO:0007669"/>
    <property type="project" value="TreeGrafter"/>
</dbReference>
<dbReference type="AlphaFoldDB" id="A0A9E7ICU4"/>
<dbReference type="Proteomes" id="UP001055439">
    <property type="component" value="Chromosome 9"/>
</dbReference>
<accession>A0A9E7ICU4</accession>
<dbReference type="EMBL" id="CP097511">
    <property type="protein sequence ID" value="URE46074.1"/>
    <property type="molecule type" value="Genomic_DNA"/>
</dbReference>
<organism evidence="3 4">
    <name type="scientific">Musa troglodytarum</name>
    <name type="common">fe'i banana</name>
    <dbReference type="NCBI Taxonomy" id="320322"/>
    <lineage>
        <taxon>Eukaryota</taxon>
        <taxon>Viridiplantae</taxon>
        <taxon>Streptophyta</taxon>
        <taxon>Embryophyta</taxon>
        <taxon>Tracheophyta</taxon>
        <taxon>Spermatophyta</taxon>
        <taxon>Magnoliopsida</taxon>
        <taxon>Liliopsida</taxon>
        <taxon>Zingiberales</taxon>
        <taxon>Musaceae</taxon>
        <taxon>Musa</taxon>
    </lineage>
</organism>